<reference evidence="5" key="1">
    <citation type="submission" date="2023-07" db="EMBL/GenBank/DDBJ databases">
        <title>draft genome sequence of fig (Ficus carica).</title>
        <authorList>
            <person name="Takahashi T."/>
            <person name="Nishimura K."/>
        </authorList>
    </citation>
    <scope>NUCLEOTIDE SEQUENCE</scope>
</reference>
<feature type="region of interest" description="Disordered" evidence="4">
    <location>
        <begin position="303"/>
        <end position="324"/>
    </location>
</feature>
<dbReference type="GO" id="GO:0016020">
    <property type="term" value="C:membrane"/>
    <property type="evidence" value="ECO:0007669"/>
    <property type="project" value="TreeGrafter"/>
</dbReference>
<gene>
    <name evidence="5" type="ORF">TIFTF001_020915</name>
</gene>
<dbReference type="Pfam" id="PF00515">
    <property type="entry name" value="TPR_1"/>
    <property type="match status" value="1"/>
</dbReference>
<dbReference type="GO" id="GO:0006620">
    <property type="term" value="P:post-translational protein targeting to endoplasmic reticulum membrane"/>
    <property type="evidence" value="ECO:0007669"/>
    <property type="project" value="TreeGrafter"/>
</dbReference>
<evidence type="ECO:0000313" key="5">
    <source>
        <dbReference type="EMBL" id="GMN51778.1"/>
    </source>
</evidence>
<feature type="compositionally biased region" description="Low complexity" evidence="4">
    <location>
        <begin position="248"/>
        <end position="257"/>
    </location>
</feature>
<dbReference type="EMBL" id="BTGU01000039">
    <property type="protein sequence ID" value="GMN51778.1"/>
    <property type="molecule type" value="Genomic_DNA"/>
</dbReference>
<dbReference type="Proteomes" id="UP001187192">
    <property type="component" value="Unassembled WGS sequence"/>
</dbReference>
<comment type="caution">
    <text evidence="5">The sequence shown here is derived from an EMBL/GenBank/DDBJ whole genome shotgun (WGS) entry which is preliminary data.</text>
</comment>
<accession>A0AA88AS41</accession>
<dbReference type="PROSITE" id="PS50005">
    <property type="entry name" value="TPR"/>
    <property type="match status" value="2"/>
</dbReference>
<dbReference type="PANTHER" id="PTHR45831:SF2">
    <property type="entry name" value="LD24721P"/>
    <property type="match status" value="1"/>
</dbReference>
<dbReference type="FunFam" id="1.25.40.10:FF:000330">
    <property type="entry name" value="Tetratricopeptide repeat (TPR)-like superfamily protein"/>
    <property type="match status" value="1"/>
</dbReference>
<keyword evidence="1" id="KW-0677">Repeat</keyword>
<dbReference type="GO" id="GO:0072380">
    <property type="term" value="C:TRC complex"/>
    <property type="evidence" value="ECO:0007669"/>
    <property type="project" value="TreeGrafter"/>
</dbReference>
<dbReference type="PANTHER" id="PTHR45831">
    <property type="entry name" value="LD24721P"/>
    <property type="match status" value="1"/>
</dbReference>
<feature type="repeat" description="TPR" evidence="3">
    <location>
        <begin position="100"/>
        <end position="133"/>
    </location>
</feature>
<evidence type="ECO:0000256" key="2">
    <source>
        <dbReference type="ARBA" id="ARBA00022803"/>
    </source>
</evidence>
<protein>
    <recommendedName>
        <fullName evidence="7">Small glutamine-rich tetratricopeptide repeat-containing protein</fullName>
    </recommendedName>
</protein>
<dbReference type="AlphaFoldDB" id="A0AA88AS41"/>
<dbReference type="SUPFAM" id="SSF48452">
    <property type="entry name" value="TPR-like"/>
    <property type="match status" value="1"/>
</dbReference>
<evidence type="ECO:0000256" key="3">
    <source>
        <dbReference type="PROSITE-ProRule" id="PRU00339"/>
    </source>
</evidence>
<sequence length="324" mass="35180">MSLPGTSKDELCGQFFAALEKIRYFRIMPDGSDDPAGVEKAIRLFHDALAEMEKSGCQEYNTKNLAEILKSKGNRAMQKKLYSDAIELYDCAIALCENNAVYYCNRAAAYTQAHKYSEAVGDCLKSIEIDPSYSKAYSRLGTAYFVQGNYTDAINKGFEKALQLDPGNEVVKENIRMAEQKLKEDQQRAERDQGASSSSQSNSDDHNQSTGGSRSQTAPPPFGSMPFNPTALPAGFANMFMNMATNAHQGGQHSQSRQGHDGNTDEFDDPGVQIGGNINLNFGEQMPEELTGALRSVMEMFSGAAGHANSQDTSSGTGRSAPPS</sequence>
<feature type="compositionally biased region" description="Basic and acidic residues" evidence="4">
    <location>
        <begin position="182"/>
        <end position="193"/>
    </location>
</feature>
<feature type="compositionally biased region" description="Polar residues" evidence="4">
    <location>
        <begin position="308"/>
        <end position="318"/>
    </location>
</feature>
<feature type="region of interest" description="Disordered" evidence="4">
    <location>
        <begin position="182"/>
        <end position="230"/>
    </location>
</feature>
<feature type="region of interest" description="Disordered" evidence="4">
    <location>
        <begin position="248"/>
        <end position="269"/>
    </location>
</feature>
<dbReference type="InterPro" id="IPR011990">
    <property type="entry name" value="TPR-like_helical_dom_sf"/>
</dbReference>
<dbReference type="GO" id="GO:0060090">
    <property type="term" value="F:molecular adaptor activity"/>
    <property type="evidence" value="ECO:0007669"/>
    <property type="project" value="TreeGrafter"/>
</dbReference>
<evidence type="ECO:0008006" key="7">
    <source>
        <dbReference type="Google" id="ProtNLM"/>
    </source>
</evidence>
<evidence type="ECO:0000313" key="6">
    <source>
        <dbReference type="Proteomes" id="UP001187192"/>
    </source>
</evidence>
<evidence type="ECO:0000256" key="4">
    <source>
        <dbReference type="SAM" id="MobiDB-lite"/>
    </source>
</evidence>
<organism evidence="5 6">
    <name type="scientific">Ficus carica</name>
    <name type="common">Common fig</name>
    <dbReference type="NCBI Taxonomy" id="3494"/>
    <lineage>
        <taxon>Eukaryota</taxon>
        <taxon>Viridiplantae</taxon>
        <taxon>Streptophyta</taxon>
        <taxon>Embryophyta</taxon>
        <taxon>Tracheophyta</taxon>
        <taxon>Spermatophyta</taxon>
        <taxon>Magnoliopsida</taxon>
        <taxon>eudicotyledons</taxon>
        <taxon>Gunneridae</taxon>
        <taxon>Pentapetalae</taxon>
        <taxon>rosids</taxon>
        <taxon>fabids</taxon>
        <taxon>Rosales</taxon>
        <taxon>Moraceae</taxon>
        <taxon>Ficeae</taxon>
        <taxon>Ficus</taxon>
    </lineage>
</organism>
<dbReference type="Gene3D" id="1.25.40.10">
    <property type="entry name" value="Tetratricopeptide repeat domain"/>
    <property type="match status" value="1"/>
</dbReference>
<proteinExistence type="predicted"/>
<name>A0AA88AS41_FICCA</name>
<evidence type="ECO:0000256" key="1">
    <source>
        <dbReference type="ARBA" id="ARBA00022737"/>
    </source>
</evidence>
<keyword evidence="6" id="KW-1185">Reference proteome</keyword>
<dbReference type="InterPro" id="IPR047150">
    <property type="entry name" value="SGT"/>
</dbReference>
<dbReference type="InterPro" id="IPR019734">
    <property type="entry name" value="TPR_rpt"/>
</dbReference>
<feature type="repeat" description="TPR" evidence="3">
    <location>
        <begin position="134"/>
        <end position="168"/>
    </location>
</feature>
<keyword evidence="2 3" id="KW-0802">TPR repeat</keyword>
<dbReference type="SMART" id="SM00028">
    <property type="entry name" value="TPR"/>
    <property type="match status" value="3"/>
</dbReference>